<keyword evidence="11" id="KW-1185">Reference proteome</keyword>
<evidence type="ECO:0000256" key="2">
    <source>
        <dbReference type="ARBA" id="ARBA00022448"/>
    </source>
</evidence>
<dbReference type="Gene3D" id="1.20.5.1030">
    <property type="entry name" value="Preprotein translocase secy subunit"/>
    <property type="match status" value="1"/>
</dbReference>
<proteinExistence type="inferred from homology"/>
<dbReference type="GO" id="GO:0005886">
    <property type="term" value="C:plasma membrane"/>
    <property type="evidence" value="ECO:0007669"/>
    <property type="project" value="UniProtKB-SubCell"/>
</dbReference>
<evidence type="ECO:0000256" key="1">
    <source>
        <dbReference type="ARBA" id="ARBA00004370"/>
    </source>
</evidence>
<gene>
    <name evidence="9 10" type="primary">secE</name>
    <name evidence="10" type="ORF">HLH29_18320</name>
</gene>
<keyword evidence="7 9" id="KW-0811">Translocation</keyword>
<accession>A0A7W4PBF5</accession>
<evidence type="ECO:0000313" key="10">
    <source>
        <dbReference type="EMBL" id="MBB2181080.1"/>
    </source>
</evidence>
<comment type="similarity">
    <text evidence="9">Belongs to the SecE/SEC61-gamma family.</text>
</comment>
<keyword evidence="5 9" id="KW-0653">Protein transport</keyword>
<keyword evidence="8 9" id="KW-0472">Membrane</keyword>
<evidence type="ECO:0000256" key="3">
    <source>
        <dbReference type="ARBA" id="ARBA00022475"/>
    </source>
</evidence>
<name>A0A7W4PBF5_9PROT</name>
<dbReference type="PANTHER" id="PTHR33910">
    <property type="entry name" value="PROTEIN TRANSLOCASE SUBUNIT SECE"/>
    <property type="match status" value="1"/>
</dbReference>
<evidence type="ECO:0000256" key="6">
    <source>
        <dbReference type="ARBA" id="ARBA00022989"/>
    </source>
</evidence>
<keyword evidence="2 9" id="KW-0813">Transport</keyword>
<comment type="caution">
    <text evidence="10">The sequence shown here is derived from an EMBL/GenBank/DDBJ whole genome shotgun (WGS) entry which is preliminary data.</text>
</comment>
<dbReference type="AlphaFoldDB" id="A0A7W4PBF5"/>
<protein>
    <recommendedName>
        <fullName evidence="9">Protein translocase subunit SecE</fullName>
    </recommendedName>
</protein>
<dbReference type="InterPro" id="IPR038379">
    <property type="entry name" value="SecE_sf"/>
</dbReference>
<keyword evidence="6 9" id="KW-1133">Transmembrane helix</keyword>
<dbReference type="GO" id="GO:0043952">
    <property type="term" value="P:protein transport by the Sec complex"/>
    <property type="evidence" value="ECO:0007669"/>
    <property type="project" value="UniProtKB-UniRule"/>
</dbReference>
<dbReference type="EMBL" id="JABEQL010000041">
    <property type="protein sequence ID" value="MBB2181080.1"/>
    <property type="molecule type" value="Genomic_DNA"/>
</dbReference>
<dbReference type="GO" id="GO:0008320">
    <property type="term" value="F:protein transmembrane transporter activity"/>
    <property type="evidence" value="ECO:0007669"/>
    <property type="project" value="UniProtKB-UniRule"/>
</dbReference>
<evidence type="ECO:0000256" key="5">
    <source>
        <dbReference type="ARBA" id="ARBA00022927"/>
    </source>
</evidence>
<dbReference type="GO" id="GO:0065002">
    <property type="term" value="P:intracellular protein transmembrane transport"/>
    <property type="evidence" value="ECO:0007669"/>
    <property type="project" value="UniProtKB-UniRule"/>
</dbReference>
<evidence type="ECO:0000256" key="9">
    <source>
        <dbReference type="HAMAP-Rule" id="MF_00422"/>
    </source>
</evidence>
<comment type="subcellular location">
    <subcellularLocation>
        <location evidence="9">Cell membrane</location>
        <topology evidence="9">Single-pass membrane protein</topology>
    </subcellularLocation>
    <subcellularLocation>
        <location evidence="1">Membrane</location>
    </subcellularLocation>
</comment>
<dbReference type="InterPro" id="IPR005807">
    <property type="entry name" value="SecE_bac"/>
</dbReference>
<dbReference type="Proteomes" id="UP000525623">
    <property type="component" value="Unassembled WGS sequence"/>
</dbReference>
<sequence length="72" mass="7739">MAVREGCFVSVSPAKFVQDVRTEATKVTWPTRRATLVTTGAVLAMATMTSVFFFVVDQIIGLGVRELFGLGG</sequence>
<evidence type="ECO:0000256" key="8">
    <source>
        <dbReference type="ARBA" id="ARBA00023136"/>
    </source>
</evidence>
<dbReference type="PANTHER" id="PTHR33910:SF1">
    <property type="entry name" value="PROTEIN TRANSLOCASE SUBUNIT SECE"/>
    <property type="match status" value="1"/>
</dbReference>
<organism evidence="10 11">
    <name type="scientific">Gluconacetobacter tumulicola</name>
    <dbReference type="NCBI Taxonomy" id="1017177"/>
    <lineage>
        <taxon>Bacteria</taxon>
        <taxon>Pseudomonadati</taxon>
        <taxon>Pseudomonadota</taxon>
        <taxon>Alphaproteobacteria</taxon>
        <taxon>Acetobacterales</taxon>
        <taxon>Acetobacteraceae</taxon>
        <taxon>Gluconacetobacter</taxon>
    </lineage>
</organism>
<feature type="transmembrane region" description="Helical" evidence="9">
    <location>
        <begin position="36"/>
        <end position="56"/>
    </location>
</feature>
<dbReference type="HAMAP" id="MF_00422">
    <property type="entry name" value="SecE"/>
    <property type="match status" value="1"/>
</dbReference>
<evidence type="ECO:0000256" key="7">
    <source>
        <dbReference type="ARBA" id="ARBA00023010"/>
    </source>
</evidence>
<keyword evidence="4 9" id="KW-0812">Transmembrane</keyword>
<evidence type="ECO:0000313" key="11">
    <source>
        <dbReference type="Proteomes" id="UP000525623"/>
    </source>
</evidence>
<dbReference type="GO" id="GO:0006605">
    <property type="term" value="P:protein targeting"/>
    <property type="evidence" value="ECO:0007669"/>
    <property type="project" value="UniProtKB-UniRule"/>
</dbReference>
<dbReference type="GO" id="GO:0009306">
    <property type="term" value="P:protein secretion"/>
    <property type="evidence" value="ECO:0007669"/>
    <property type="project" value="UniProtKB-UniRule"/>
</dbReference>
<comment type="function">
    <text evidence="9">Essential subunit of the Sec protein translocation channel SecYEG. Clamps together the 2 halves of SecY. May contact the channel plug during translocation.</text>
</comment>
<keyword evidence="3 9" id="KW-1003">Cell membrane</keyword>
<evidence type="ECO:0000256" key="4">
    <source>
        <dbReference type="ARBA" id="ARBA00022692"/>
    </source>
</evidence>
<dbReference type="NCBIfam" id="TIGR00964">
    <property type="entry name" value="secE_bact"/>
    <property type="match status" value="1"/>
</dbReference>
<comment type="subunit">
    <text evidence="9">Component of the Sec protein translocase complex. Heterotrimer consisting of SecY, SecE and SecG subunits. The heterotrimers can form oligomers, although 1 heterotrimer is thought to be able to translocate proteins. Interacts with the ribosome. Interacts with SecDF, and other proteins may be involved. Interacts with SecA.</text>
</comment>
<dbReference type="Pfam" id="PF00584">
    <property type="entry name" value="SecE"/>
    <property type="match status" value="1"/>
</dbReference>
<dbReference type="InterPro" id="IPR001901">
    <property type="entry name" value="Translocase_SecE/Sec61-g"/>
</dbReference>
<reference evidence="10 11" key="1">
    <citation type="submission" date="2020-04" db="EMBL/GenBank/DDBJ databases">
        <title>Description of novel Gluconacetobacter.</title>
        <authorList>
            <person name="Sombolestani A."/>
        </authorList>
    </citation>
    <scope>NUCLEOTIDE SEQUENCE [LARGE SCALE GENOMIC DNA]</scope>
    <source>
        <strain evidence="10 11">LMG 27725</strain>
    </source>
</reference>